<dbReference type="Gene3D" id="1.10.238.10">
    <property type="entry name" value="EF-hand"/>
    <property type="match status" value="1"/>
</dbReference>
<dbReference type="InterPro" id="IPR002048">
    <property type="entry name" value="EF_hand_dom"/>
</dbReference>
<dbReference type="RefSeq" id="WP_065832591.1">
    <property type="nucleotide sequence ID" value="NZ_LGSI01000025.1"/>
</dbReference>
<dbReference type="GO" id="GO:0005509">
    <property type="term" value="F:calcium ion binding"/>
    <property type="evidence" value="ECO:0007669"/>
    <property type="project" value="InterPro"/>
</dbReference>
<gene>
    <name evidence="2" type="ORF">AFK24_07105</name>
</gene>
<dbReference type="CDD" id="cd00051">
    <property type="entry name" value="EFh"/>
    <property type="match status" value="1"/>
</dbReference>
<comment type="caution">
    <text evidence="2">The sequence shown here is derived from an EMBL/GenBank/DDBJ whole genome shotgun (WGS) entry which is preliminary data.</text>
</comment>
<dbReference type="AlphaFoldDB" id="A0A1C7Z961"/>
<evidence type="ECO:0000313" key="2">
    <source>
        <dbReference type="EMBL" id="OCR25720.1"/>
    </source>
</evidence>
<accession>A0A1C7Z961</accession>
<dbReference type="InterPro" id="IPR018247">
    <property type="entry name" value="EF_Hand_1_Ca_BS"/>
</dbReference>
<proteinExistence type="predicted"/>
<protein>
    <recommendedName>
        <fullName evidence="1">EF-hand domain-containing protein</fullName>
    </recommendedName>
</protein>
<dbReference type="PROSITE" id="PS50222">
    <property type="entry name" value="EF_HAND_2"/>
    <property type="match status" value="1"/>
</dbReference>
<dbReference type="InterPro" id="IPR011992">
    <property type="entry name" value="EF-hand-dom_pair"/>
</dbReference>
<organism evidence="2 3">
    <name type="scientific">Pseudomonas syringae</name>
    <dbReference type="NCBI Taxonomy" id="317"/>
    <lineage>
        <taxon>Bacteria</taxon>
        <taxon>Pseudomonadati</taxon>
        <taxon>Pseudomonadota</taxon>
        <taxon>Gammaproteobacteria</taxon>
        <taxon>Pseudomonadales</taxon>
        <taxon>Pseudomonadaceae</taxon>
        <taxon>Pseudomonas</taxon>
    </lineage>
</organism>
<reference evidence="2 3" key="1">
    <citation type="submission" date="2015-07" db="EMBL/GenBank/DDBJ databases">
        <title>Draft genome sequence of a diazotrophic, plant growth-promoting rhizobacterium of the Pseudomonas syringae complex.</title>
        <authorList>
            <person name="Patten C.L."/>
            <person name="Jeong H."/>
        </authorList>
    </citation>
    <scope>NUCLEOTIDE SEQUENCE [LARGE SCALE GENOMIC DNA]</scope>
    <source>
        <strain evidence="2 3">GR12-2</strain>
    </source>
</reference>
<feature type="domain" description="EF-hand" evidence="1">
    <location>
        <begin position="7"/>
        <end position="42"/>
    </location>
</feature>
<dbReference type="SUPFAM" id="SSF47473">
    <property type="entry name" value="EF-hand"/>
    <property type="match status" value="1"/>
</dbReference>
<evidence type="ECO:0000259" key="1">
    <source>
        <dbReference type="PROSITE" id="PS50222"/>
    </source>
</evidence>
<name>A0A1C7Z961_PSESX</name>
<dbReference type="OrthoDB" id="7030784at2"/>
<dbReference type="Proteomes" id="UP000093104">
    <property type="component" value="Unassembled WGS sequence"/>
</dbReference>
<dbReference type="EMBL" id="LGSI01000025">
    <property type="protein sequence ID" value="OCR25720.1"/>
    <property type="molecule type" value="Genomic_DNA"/>
</dbReference>
<dbReference type="PROSITE" id="PS00018">
    <property type="entry name" value="EF_HAND_1"/>
    <property type="match status" value="1"/>
</dbReference>
<evidence type="ECO:0000313" key="3">
    <source>
        <dbReference type="Proteomes" id="UP000093104"/>
    </source>
</evidence>
<sequence length="75" mass="8532">MSKLSATQLERVLADFKSYDTNGDGKLTVAEFSKAVGKFFTPENLERLLAEVNPDKNDRISWKEFLADYEKDLDA</sequence>
<dbReference type="Pfam" id="PF13499">
    <property type="entry name" value="EF-hand_7"/>
    <property type="match status" value="1"/>
</dbReference>